<dbReference type="Pfam" id="PF00350">
    <property type="entry name" value="Dynamin_N"/>
    <property type="match status" value="1"/>
</dbReference>
<dbReference type="SUPFAM" id="SSF52540">
    <property type="entry name" value="P-loop containing nucleoside triphosphate hydrolases"/>
    <property type="match status" value="1"/>
</dbReference>
<dbReference type="HOGENOM" id="CLU_017620_0_0_3"/>
<evidence type="ECO:0000259" key="2">
    <source>
        <dbReference type="Pfam" id="PF00350"/>
    </source>
</evidence>
<dbReference type="KEGG" id="ter:Tery_1897"/>
<dbReference type="RefSeq" id="WP_011611525.1">
    <property type="nucleotide sequence ID" value="NC_008312.1"/>
</dbReference>
<dbReference type="InterPro" id="IPR045063">
    <property type="entry name" value="Dynamin_N"/>
</dbReference>
<dbReference type="Gene3D" id="3.40.50.300">
    <property type="entry name" value="P-loop containing nucleotide triphosphate hydrolases"/>
    <property type="match status" value="1"/>
</dbReference>
<dbReference type="OrthoDB" id="530015at2"/>
<organism evidence="3">
    <name type="scientific">Trichodesmium erythraeum (strain IMS101)</name>
    <dbReference type="NCBI Taxonomy" id="203124"/>
    <lineage>
        <taxon>Bacteria</taxon>
        <taxon>Bacillati</taxon>
        <taxon>Cyanobacteriota</taxon>
        <taxon>Cyanophyceae</taxon>
        <taxon>Oscillatoriophycideae</taxon>
        <taxon>Oscillatoriales</taxon>
        <taxon>Microcoleaceae</taxon>
        <taxon>Trichodesmium</taxon>
    </lineage>
</organism>
<gene>
    <name evidence="3" type="ordered locus">Tery_1897</name>
</gene>
<dbReference type="eggNOG" id="COG0699">
    <property type="taxonomic scope" value="Bacteria"/>
</dbReference>
<dbReference type="AlphaFoldDB" id="Q114C2"/>
<feature type="domain" description="Dynamin N-terminal" evidence="2">
    <location>
        <begin position="89"/>
        <end position="298"/>
    </location>
</feature>
<dbReference type="STRING" id="203124.Tery_1897"/>
<evidence type="ECO:0000256" key="1">
    <source>
        <dbReference type="SAM" id="Coils"/>
    </source>
</evidence>
<proteinExistence type="predicted"/>
<reference evidence="3" key="1">
    <citation type="submission" date="2006-06" db="EMBL/GenBank/DDBJ databases">
        <title>Complete sequence of Trichodesmium erythraeum IMS101.</title>
        <authorList>
            <consortium name="US DOE Joint Genome Institute"/>
            <person name="Copeland A."/>
            <person name="Lucas S."/>
            <person name="Lapidus A."/>
            <person name="Barry K."/>
            <person name="Detter J.C."/>
            <person name="Glavina del Rio T."/>
            <person name="Hammon N."/>
            <person name="Israni S."/>
            <person name="Dalin E."/>
            <person name="Tice H."/>
            <person name="Pitluck S."/>
            <person name="Kiss H."/>
            <person name="Munk A.C."/>
            <person name="Brettin T."/>
            <person name="Bruce D."/>
            <person name="Han C."/>
            <person name="Tapia R."/>
            <person name="Gilna P."/>
            <person name="Schmutz J."/>
            <person name="Larimer F."/>
            <person name="Land M."/>
            <person name="Hauser L."/>
            <person name="Kyrpides N."/>
            <person name="Kim E."/>
            <person name="Richardson P."/>
        </authorList>
    </citation>
    <scope>NUCLEOTIDE SEQUENCE [LARGE SCALE GENOMIC DNA]</scope>
    <source>
        <strain evidence="3">IMS101</strain>
    </source>
</reference>
<sequence length="733" mass="84922">MPEINDIINNRKANATTAIKKKEDLEELERKIKELQRLRPEIIKAPGITSVVSERLEKVDLQGILDIITQERELWGRIEKRLNRDTINIAVVGLARQGKSTFLQQITLLTDAEIPASDGQPCTTTQSNIYHSPNESYGRVYFHSKSSFLEEVIIPYFKKLGFTSFPQRIEDFGRAQLPYLRENFSANDQSIYNHLKDEYYRHFSDYSHLLKNEKHVQKIRQDEIKEYVSQKYDLASQPTLFHHLAVEKVEIFCPFPNRGVEKIAVIDLPGLGDTRLGDAERMIKALAEDTDFILFIRKPNATGDFWGQRDVDLYDAAHQALEDKLPLEQWSFMLLNYDGENGRACQDFQNTIKSKGIHVKEDLQSNCKNSTSAKEVLTKILTYLERNLVRLDKQYMSSTYQQSFKRQQQVKLELQGLEQAIASYGDINAQYVVLRDKFVLQLYNDIEKFREEKREELDTSNPEFKAEVDAAINRCQQEFNIPDLERLNSWARKDGINAVYFRAKQQMRPGILKNFHLMETGLKAAVDQTKLELANILIQLGIGNIVKDNGLEFFPAMVEILNKSSSLPNLRFAFEFIDSFEVTYKGIIQYRVWKEIVDILPPNTMTFTKVSDNINNGDLSPNTIDFTKASDNMNLVVHDLQKLHQKAIEVCEEILDDIGIYFNNGRISMVEEFADYITRAEGVQGEWDIFLSNNRSKVWPELKEMEEQEQLRKYWLSLVQEALAINEQIKLSF</sequence>
<name>Q114C2_TRIEI</name>
<accession>Q114C2</accession>
<keyword evidence="1" id="KW-0175">Coiled coil</keyword>
<evidence type="ECO:0000313" key="3">
    <source>
        <dbReference type="EMBL" id="ABG51152.1"/>
    </source>
</evidence>
<feature type="coiled-coil region" evidence="1">
    <location>
        <begin position="18"/>
        <end position="45"/>
    </location>
</feature>
<protein>
    <recommendedName>
        <fullName evidence="2">Dynamin N-terminal domain-containing protein</fullName>
    </recommendedName>
</protein>
<dbReference type="EMBL" id="CP000393">
    <property type="protein sequence ID" value="ABG51152.1"/>
    <property type="molecule type" value="Genomic_DNA"/>
</dbReference>
<dbReference type="InterPro" id="IPR027417">
    <property type="entry name" value="P-loop_NTPase"/>
</dbReference>